<accession>A0ABV2ZK69</accession>
<sequence length="161" mass="17496">MSQRDDLMKTIDTLSDAEAVRALTAFLEDRGLLSTAEDMPMTDEELRGAVDAQEAAEYLPPGQSPVSEGGLARVALEYAAAQEQWRGVVGEAVEYASSSIDRFDPVLVPVGVLVVTLLQTEVVVKRDPRGRWSLTVHKRALRDAAMGRLLTALLSHFTSGK</sequence>
<organism evidence="1 2">
    <name type="scientific">Streptomyces sp. 900129855</name>
    <dbReference type="NCBI Taxonomy" id="3155129"/>
    <lineage>
        <taxon>Bacteria</taxon>
        <taxon>Bacillati</taxon>
        <taxon>Actinomycetota</taxon>
        <taxon>Actinomycetes</taxon>
        <taxon>Kitasatosporales</taxon>
        <taxon>Streptomycetaceae</taxon>
        <taxon>Streptomyces</taxon>
    </lineage>
</organism>
<evidence type="ECO:0000313" key="2">
    <source>
        <dbReference type="Proteomes" id="UP001550739"/>
    </source>
</evidence>
<dbReference type="EMBL" id="JBEZVE010000010">
    <property type="protein sequence ID" value="MEU3782948.1"/>
    <property type="molecule type" value="Genomic_DNA"/>
</dbReference>
<dbReference type="RefSeq" id="WP_361703868.1">
    <property type="nucleotide sequence ID" value="NZ_JBEZVE010000010.1"/>
</dbReference>
<proteinExistence type="predicted"/>
<reference evidence="1 2" key="1">
    <citation type="submission" date="2024-06" db="EMBL/GenBank/DDBJ databases">
        <title>The Natural Products Discovery Center: Release of the First 8490 Sequenced Strains for Exploring Actinobacteria Biosynthetic Diversity.</title>
        <authorList>
            <person name="Kalkreuter E."/>
            <person name="Kautsar S.A."/>
            <person name="Yang D."/>
            <person name="Bader C.D."/>
            <person name="Teijaro C.N."/>
            <person name="Fluegel L."/>
            <person name="Davis C.M."/>
            <person name="Simpson J.R."/>
            <person name="Lauterbach L."/>
            <person name="Steele A.D."/>
            <person name="Gui C."/>
            <person name="Meng S."/>
            <person name="Li G."/>
            <person name="Viehrig K."/>
            <person name="Ye F."/>
            <person name="Su P."/>
            <person name="Kiefer A.F."/>
            <person name="Nichols A."/>
            <person name="Cepeda A.J."/>
            <person name="Yan W."/>
            <person name="Fan B."/>
            <person name="Jiang Y."/>
            <person name="Adhikari A."/>
            <person name="Zheng C.-J."/>
            <person name="Schuster L."/>
            <person name="Cowan T.M."/>
            <person name="Smanski M.J."/>
            <person name="Chevrette M.G."/>
            <person name="De Carvalho L.P.S."/>
            <person name="Shen B."/>
        </authorList>
    </citation>
    <scope>NUCLEOTIDE SEQUENCE [LARGE SCALE GENOMIC DNA]</scope>
    <source>
        <strain evidence="1 2">NPDC033843</strain>
    </source>
</reference>
<protein>
    <submittedName>
        <fullName evidence="1">Uncharacterized protein</fullName>
    </submittedName>
</protein>
<evidence type="ECO:0000313" key="1">
    <source>
        <dbReference type="EMBL" id="MEU3782948.1"/>
    </source>
</evidence>
<comment type="caution">
    <text evidence="1">The sequence shown here is derived from an EMBL/GenBank/DDBJ whole genome shotgun (WGS) entry which is preliminary data.</text>
</comment>
<gene>
    <name evidence="1" type="ORF">AB0E89_20745</name>
</gene>
<dbReference type="Proteomes" id="UP001550739">
    <property type="component" value="Unassembled WGS sequence"/>
</dbReference>
<keyword evidence="2" id="KW-1185">Reference proteome</keyword>
<name>A0ABV2ZK69_9ACTN</name>